<keyword evidence="2" id="KW-1185">Reference proteome</keyword>
<evidence type="ECO:0000313" key="2">
    <source>
        <dbReference type="Proteomes" id="UP000249915"/>
    </source>
</evidence>
<protein>
    <recommendedName>
        <fullName evidence="3">PE family protein</fullName>
    </recommendedName>
</protein>
<reference evidence="1 2" key="1">
    <citation type="submission" date="2016-07" db="EMBL/GenBank/DDBJ databases">
        <title>Draft genome sequence of Prauserella muralis DSM 45305, isolated from a mould-covered wall in an indoor environment.</title>
        <authorList>
            <person name="Ruckert C."/>
            <person name="Albersmeier A."/>
            <person name="Jiang C.-L."/>
            <person name="Jiang Y."/>
            <person name="Kalinowski J."/>
            <person name="Schneider O."/>
            <person name="Winkler A."/>
            <person name="Zotchev S.B."/>
        </authorList>
    </citation>
    <scope>NUCLEOTIDE SEQUENCE [LARGE SCALE GENOMIC DNA]</scope>
    <source>
        <strain evidence="1 2">DSM 45305</strain>
    </source>
</reference>
<evidence type="ECO:0000313" key="1">
    <source>
        <dbReference type="EMBL" id="PXY32777.1"/>
    </source>
</evidence>
<accession>A0A2V4BBP7</accession>
<dbReference type="AlphaFoldDB" id="A0A2V4BBP7"/>
<organism evidence="1 2">
    <name type="scientific">Prauserella muralis</name>
    <dbReference type="NCBI Taxonomy" id="588067"/>
    <lineage>
        <taxon>Bacteria</taxon>
        <taxon>Bacillati</taxon>
        <taxon>Actinomycetota</taxon>
        <taxon>Actinomycetes</taxon>
        <taxon>Pseudonocardiales</taxon>
        <taxon>Pseudonocardiaceae</taxon>
        <taxon>Prauserella</taxon>
    </lineage>
</organism>
<comment type="caution">
    <text evidence="1">The sequence shown here is derived from an EMBL/GenBank/DDBJ whole genome shotgun (WGS) entry which is preliminary data.</text>
</comment>
<proteinExistence type="predicted"/>
<dbReference type="Proteomes" id="UP000249915">
    <property type="component" value="Unassembled WGS sequence"/>
</dbReference>
<evidence type="ECO:0008006" key="3">
    <source>
        <dbReference type="Google" id="ProtNLM"/>
    </source>
</evidence>
<dbReference type="EMBL" id="MASW01000001">
    <property type="protein sequence ID" value="PXY32777.1"/>
    <property type="molecule type" value="Genomic_DNA"/>
</dbReference>
<sequence>MLPGGRGGGAPQTGPGYAFTPEQLTSIATEWDELADKFESCRTHVRTIEAVEAPGTEYASINNADKIRQSGAALQVALDERVNYCRAMAQKFRNALPAYTTVDEDTAAVVTEKKGTLR</sequence>
<name>A0A2V4BBP7_9PSEU</name>
<gene>
    <name evidence="1" type="ORF">BAY60_06890</name>
</gene>